<dbReference type="PANTHER" id="PTHR38479">
    <property type="entry name" value="LMO0824 PROTEIN"/>
    <property type="match status" value="1"/>
</dbReference>
<protein>
    <submittedName>
        <fullName evidence="1">Winged helix DNA-binding domain-containing protein</fullName>
    </submittedName>
</protein>
<reference evidence="2" key="1">
    <citation type="journal article" date="2019" name="Int. J. Syst. Evol. Microbiol.">
        <title>The Global Catalogue of Microorganisms (GCM) 10K type strain sequencing project: providing services to taxonomists for standard genome sequencing and annotation.</title>
        <authorList>
            <consortium name="The Broad Institute Genomics Platform"/>
            <consortium name="The Broad Institute Genome Sequencing Center for Infectious Disease"/>
            <person name="Wu L."/>
            <person name="Ma J."/>
        </authorList>
    </citation>
    <scope>NUCLEOTIDE SEQUENCE [LARGE SCALE GENOMIC DNA]</scope>
    <source>
        <strain evidence="2">JCM 16923</strain>
    </source>
</reference>
<evidence type="ECO:0000313" key="2">
    <source>
        <dbReference type="Proteomes" id="UP001418444"/>
    </source>
</evidence>
<gene>
    <name evidence="1" type="ORF">GCM10022231_01930</name>
</gene>
<comment type="caution">
    <text evidence="1">The sequence shown here is derived from an EMBL/GenBank/DDBJ whole genome shotgun (WGS) entry which is preliminary data.</text>
</comment>
<dbReference type="RefSeq" id="WP_344779671.1">
    <property type="nucleotide sequence ID" value="NZ_BAAAZW010000001.1"/>
</dbReference>
<dbReference type="GO" id="GO:0003677">
    <property type="term" value="F:DNA binding"/>
    <property type="evidence" value="ECO:0007669"/>
    <property type="project" value="UniProtKB-KW"/>
</dbReference>
<keyword evidence="1" id="KW-0238">DNA-binding</keyword>
<name>A0ABP7NM24_9ACTN</name>
<dbReference type="InterPro" id="IPR009351">
    <property type="entry name" value="AlkZ-like"/>
</dbReference>
<dbReference type="PANTHER" id="PTHR38479:SF2">
    <property type="entry name" value="WINGED HELIX DNA-BINDING DOMAIN-CONTAINING PROTEIN"/>
    <property type="match status" value="1"/>
</dbReference>
<evidence type="ECO:0000313" key="1">
    <source>
        <dbReference type="EMBL" id="GAA3948338.1"/>
    </source>
</evidence>
<keyword evidence="2" id="KW-1185">Reference proteome</keyword>
<sequence length="360" mass="38870">MPETITAAQWNRTLLQRQHLLDRVDEDAVEVIDRCVGLQAQDPQAPFFALWSRIADFDPAEVDDLLTDRELVRMPLQRGTVFLMDALDARWIRRAVQPVHDTALARTHLPQLGGIDADQVLAHAAALFAGSDGEAAGVPGARLRTTLAQTWPDVPAEALTAVARARLPLVQTPPRGLWGRGGAPVLQILDRWIGPGDPAVVGDEACRDLIRMYLRGYGPASAAAIATWSGLTGLGPLLAAMEADWELVKLAAPDGRELFDLDGLEIASGREPAPVRLIAPYDGVLVANADRDRVADREVYRATVTPNGRSPGFILVDGYLAGTWRLAGGEVELTELTDLTPAQRTGVEREAARLAAFAAR</sequence>
<dbReference type="EMBL" id="BAAAZW010000001">
    <property type="protein sequence ID" value="GAA3948338.1"/>
    <property type="molecule type" value="Genomic_DNA"/>
</dbReference>
<dbReference type="Pfam" id="PF06224">
    <property type="entry name" value="AlkZ-like"/>
    <property type="match status" value="1"/>
</dbReference>
<proteinExistence type="predicted"/>
<accession>A0ABP7NM24</accession>
<organism evidence="1 2">
    <name type="scientific">Gordonia caeni</name>
    <dbReference type="NCBI Taxonomy" id="1007097"/>
    <lineage>
        <taxon>Bacteria</taxon>
        <taxon>Bacillati</taxon>
        <taxon>Actinomycetota</taxon>
        <taxon>Actinomycetes</taxon>
        <taxon>Mycobacteriales</taxon>
        <taxon>Gordoniaceae</taxon>
        <taxon>Gordonia</taxon>
    </lineage>
</organism>
<dbReference type="Proteomes" id="UP001418444">
    <property type="component" value="Unassembled WGS sequence"/>
</dbReference>